<evidence type="ECO:0000256" key="1">
    <source>
        <dbReference type="SAM" id="MobiDB-lite"/>
    </source>
</evidence>
<dbReference type="AlphaFoldDB" id="X0SW56"/>
<organism evidence="2">
    <name type="scientific">marine sediment metagenome</name>
    <dbReference type="NCBI Taxonomy" id="412755"/>
    <lineage>
        <taxon>unclassified sequences</taxon>
        <taxon>metagenomes</taxon>
        <taxon>ecological metagenomes</taxon>
    </lineage>
</organism>
<protein>
    <submittedName>
        <fullName evidence="2">Uncharacterized protein</fullName>
    </submittedName>
</protein>
<accession>X0SW56</accession>
<reference evidence="2" key="1">
    <citation type="journal article" date="2014" name="Front. Microbiol.">
        <title>High frequency of phylogenetically diverse reductive dehalogenase-homologous genes in deep subseafloor sedimentary metagenomes.</title>
        <authorList>
            <person name="Kawai M."/>
            <person name="Futagami T."/>
            <person name="Toyoda A."/>
            <person name="Takaki Y."/>
            <person name="Nishi S."/>
            <person name="Hori S."/>
            <person name="Arai W."/>
            <person name="Tsubouchi T."/>
            <person name="Morono Y."/>
            <person name="Uchiyama I."/>
            <person name="Ito T."/>
            <person name="Fujiyama A."/>
            <person name="Inagaki F."/>
            <person name="Takami H."/>
        </authorList>
    </citation>
    <scope>NUCLEOTIDE SEQUENCE</scope>
    <source>
        <strain evidence="2">Expedition CK06-06</strain>
    </source>
</reference>
<proteinExistence type="predicted"/>
<feature type="compositionally biased region" description="Basic residues" evidence="1">
    <location>
        <begin position="1"/>
        <end position="18"/>
    </location>
</feature>
<dbReference type="EMBL" id="BARS01003706">
    <property type="protein sequence ID" value="GAF85428.1"/>
    <property type="molecule type" value="Genomic_DNA"/>
</dbReference>
<feature type="region of interest" description="Disordered" evidence="1">
    <location>
        <begin position="1"/>
        <end position="22"/>
    </location>
</feature>
<comment type="caution">
    <text evidence="2">The sequence shown here is derived from an EMBL/GenBank/DDBJ whole genome shotgun (WGS) entry which is preliminary data.</text>
</comment>
<name>X0SW56_9ZZZZ</name>
<gene>
    <name evidence="2" type="ORF">S01H1_07184</name>
</gene>
<sequence length="50" mass="5823">MGKRDYRHREPKKAKKDVRKLPPISILPTPVNVEVIKKERKKGEGEEAEI</sequence>
<evidence type="ECO:0000313" key="2">
    <source>
        <dbReference type="EMBL" id="GAF85428.1"/>
    </source>
</evidence>